<dbReference type="EMBL" id="CM047585">
    <property type="protein sequence ID" value="KAI9910612.1"/>
    <property type="molecule type" value="Genomic_DNA"/>
</dbReference>
<organism evidence="1 2">
    <name type="scientific">Peronosclerospora sorghi</name>
    <dbReference type="NCBI Taxonomy" id="230839"/>
    <lineage>
        <taxon>Eukaryota</taxon>
        <taxon>Sar</taxon>
        <taxon>Stramenopiles</taxon>
        <taxon>Oomycota</taxon>
        <taxon>Peronosporomycetes</taxon>
        <taxon>Peronosporales</taxon>
        <taxon>Peronosporaceae</taxon>
        <taxon>Peronosclerospora</taxon>
    </lineage>
</organism>
<protein>
    <submittedName>
        <fullName evidence="1">Uncharacterized protein</fullName>
    </submittedName>
</protein>
<accession>A0ACC0VVT8</accession>
<sequence>MTCGKVSVQSCKLLWFPSTVYFVANAQPPPRASAPRATYHLVIQRPRVAGGTLTIALDSSVQLVNGFTKDSAYHIIRLQHGAHGQELVMRASSSHERERWLVALTAAMTSSEPEKKRSTCPEHGSARSTRPQGSTKCHPSKSHKDRTRDASSLLRFIRHNLPAAMHLVLALGDIIASIQ</sequence>
<evidence type="ECO:0000313" key="2">
    <source>
        <dbReference type="Proteomes" id="UP001163321"/>
    </source>
</evidence>
<proteinExistence type="predicted"/>
<keyword evidence="2" id="KW-1185">Reference proteome</keyword>
<dbReference type="Proteomes" id="UP001163321">
    <property type="component" value="Chromosome 6"/>
</dbReference>
<reference evidence="1 2" key="1">
    <citation type="journal article" date="2022" name="bioRxiv">
        <title>The genome of the oomycete Peronosclerospora sorghi, a cosmopolitan pathogen of maize and sorghum, is inflated with dispersed pseudogenes.</title>
        <authorList>
            <person name="Fletcher K."/>
            <person name="Martin F."/>
            <person name="Isakeit T."/>
            <person name="Cavanaugh K."/>
            <person name="Magill C."/>
            <person name="Michelmore R."/>
        </authorList>
    </citation>
    <scope>NUCLEOTIDE SEQUENCE [LARGE SCALE GENOMIC DNA]</scope>
    <source>
        <strain evidence="1">P6</strain>
    </source>
</reference>
<name>A0ACC0VVT8_9STRA</name>
<evidence type="ECO:0000313" key="1">
    <source>
        <dbReference type="EMBL" id="KAI9910612.1"/>
    </source>
</evidence>
<gene>
    <name evidence="1" type="ORF">PsorP6_010366</name>
</gene>
<comment type="caution">
    <text evidence="1">The sequence shown here is derived from an EMBL/GenBank/DDBJ whole genome shotgun (WGS) entry which is preliminary data.</text>
</comment>